<dbReference type="InterPro" id="IPR036097">
    <property type="entry name" value="HisK_dim/P_sf"/>
</dbReference>
<dbReference type="InterPro" id="IPR003594">
    <property type="entry name" value="HATPase_dom"/>
</dbReference>
<dbReference type="Proteomes" id="UP000557217">
    <property type="component" value="Unassembled WGS sequence"/>
</dbReference>
<evidence type="ECO:0000256" key="8">
    <source>
        <dbReference type="ARBA" id="ARBA00022777"/>
    </source>
</evidence>
<evidence type="ECO:0000313" key="15">
    <source>
        <dbReference type="EMBL" id="MBB5148845.1"/>
    </source>
</evidence>
<feature type="domain" description="Histidine kinase" evidence="14">
    <location>
        <begin position="254"/>
        <end position="463"/>
    </location>
</feature>
<evidence type="ECO:0000313" key="16">
    <source>
        <dbReference type="Proteomes" id="UP000557217"/>
    </source>
</evidence>
<keyword evidence="9" id="KW-0067">ATP-binding</keyword>
<keyword evidence="10 13" id="KW-1133">Transmembrane helix</keyword>
<dbReference type="Gene3D" id="1.10.287.130">
    <property type="match status" value="1"/>
</dbReference>
<dbReference type="InterPro" id="IPR036890">
    <property type="entry name" value="HATPase_C_sf"/>
</dbReference>
<dbReference type="InterPro" id="IPR003661">
    <property type="entry name" value="HisK_dim/P_dom"/>
</dbReference>
<organism evidence="15 16">
    <name type="scientific">Ureibacillus thermosphaericus</name>
    <dbReference type="NCBI Taxonomy" id="51173"/>
    <lineage>
        <taxon>Bacteria</taxon>
        <taxon>Bacillati</taxon>
        <taxon>Bacillota</taxon>
        <taxon>Bacilli</taxon>
        <taxon>Bacillales</taxon>
        <taxon>Caryophanaceae</taxon>
        <taxon>Ureibacillus</taxon>
    </lineage>
</organism>
<dbReference type="PROSITE" id="PS50109">
    <property type="entry name" value="HIS_KIN"/>
    <property type="match status" value="1"/>
</dbReference>
<dbReference type="Pfam" id="PF18719">
    <property type="entry name" value="ArlS_N"/>
    <property type="match status" value="1"/>
</dbReference>
<feature type="transmembrane region" description="Helical" evidence="13">
    <location>
        <begin position="21"/>
        <end position="44"/>
    </location>
</feature>
<dbReference type="GO" id="GO:0005524">
    <property type="term" value="F:ATP binding"/>
    <property type="evidence" value="ECO:0007669"/>
    <property type="project" value="UniProtKB-KW"/>
</dbReference>
<evidence type="ECO:0000256" key="7">
    <source>
        <dbReference type="ARBA" id="ARBA00022741"/>
    </source>
</evidence>
<dbReference type="InterPro" id="IPR005467">
    <property type="entry name" value="His_kinase_dom"/>
</dbReference>
<feature type="transmembrane region" description="Helical" evidence="13">
    <location>
        <begin position="167"/>
        <end position="191"/>
    </location>
</feature>
<evidence type="ECO:0000256" key="6">
    <source>
        <dbReference type="ARBA" id="ARBA00022692"/>
    </source>
</evidence>
<dbReference type="CDD" id="cd00082">
    <property type="entry name" value="HisKA"/>
    <property type="match status" value="1"/>
</dbReference>
<evidence type="ECO:0000256" key="13">
    <source>
        <dbReference type="SAM" id="Phobius"/>
    </source>
</evidence>
<dbReference type="CDD" id="cd00075">
    <property type="entry name" value="HATPase"/>
    <property type="match status" value="1"/>
</dbReference>
<dbReference type="InterPro" id="IPR041610">
    <property type="entry name" value="ArlS_N"/>
</dbReference>
<dbReference type="PANTHER" id="PTHR45528:SF12">
    <property type="entry name" value="SENSOR HISTIDINE KINASE ARSS"/>
    <property type="match status" value="1"/>
</dbReference>
<evidence type="ECO:0000259" key="14">
    <source>
        <dbReference type="PROSITE" id="PS50109"/>
    </source>
</evidence>
<dbReference type="EMBL" id="JACHGZ010000010">
    <property type="protein sequence ID" value="MBB5148845.1"/>
    <property type="molecule type" value="Genomic_DNA"/>
</dbReference>
<protein>
    <recommendedName>
        <fullName evidence="3">histidine kinase</fullName>
        <ecNumber evidence="3">2.7.13.3</ecNumber>
    </recommendedName>
</protein>
<dbReference type="SMART" id="SM00387">
    <property type="entry name" value="HATPase_c"/>
    <property type="match status" value="1"/>
</dbReference>
<keyword evidence="4" id="KW-0597">Phosphoprotein</keyword>
<dbReference type="GO" id="GO:0000155">
    <property type="term" value="F:phosphorelay sensor kinase activity"/>
    <property type="evidence" value="ECO:0007669"/>
    <property type="project" value="InterPro"/>
</dbReference>
<dbReference type="PRINTS" id="PR00344">
    <property type="entry name" value="BCTRLSENSOR"/>
</dbReference>
<evidence type="ECO:0000256" key="11">
    <source>
        <dbReference type="ARBA" id="ARBA00023012"/>
    </source>
</evidence>
<evidence type="ECO:0000256" key="12">
    <source>
        <dbReference type="ARBA" id="ARBA00023136"/>
    </source>
</evidence>
<dbReference type="PANTHER" id="PTHR45528">
    <property type="entry name" value="SENSOR HISTIDINE KINASE CPXA"/>
    <property type="match status" value="1"/>
</dbReference>
<evidence type="ECO:0000256" key="3">
    <source>
        <dbReference type="ARBA" id="ARBA00012438"/>
    </source>
</evidence>
<comment type="subcellular location">
    <subcellularLocation>
        <location evidence="2">Cell membrane</location>
        <topology evidence="2">Multi-pass membrane protein</topology>
    </subcellularLocation>
</comment>
<dbReference type="AlphaFoldDB" id="A0A840PKA0"/>
<dbReference type="EC" id="2.7.13.3" evidence="3"/>
<evidence type="ECO:0000256" key="5">
    <source>
        <dbReference type="ARBA" id="ARBA00022679"/>
    </source>
</evidence>
<keyword evidence="11" id="KW-0902">Two-component regulatory system</keyword>
<dbReference type="Pfam" id="PF00512">
    <property type="entry name" value="HisKA"/>
    <property type="match status" value="1"/>
</dbReference>
<dbReference type="SUPFAM" id="SSF47384">
    <property type="entry name" value="Homodimeric domain of signal transducing histidine kinase"/>
    <property type="match status" value="1"/>
</dbReference>
<dbReference type="GO" id="GO:0005886">
    <property type="term" value="C:plasma membrane"/>
    <property type="evidence" value="ECO:0007669"/>
    <property type="project" value="UniProtKB-SubCell"/>
</dbReference>
<keyword evidence="16" id="KW-1185">Reference proteome</keyword>
<keyword evidence="12 13" id="KW-0472">Membrane</keyword>
<dbReference type="RefSeq" id="WP_016839206.1">
    <property type="nucleotide sequence ID" value="NZ_AP018335.1"/>
</dbReference>
<dbReference type="Gene3D" id="3.30.565.10">
    <property type="entry name" value="Histidine kinase-like ATPase, C-terminal domain"/>
    <property type="match status" value="1"/>
</dbReference>
<evidence type="ECO:0000256" key="10">
    <source>
        <dbReference type="ARBA" id="ARBA00022989"/>
    </source>
</evidence>
<dbReference type="SMART" id="SM00388">
    <property type="entry name" value="HisKA"/>
    <property type="match status" value="1"/>
</dbReference>
<evidence type="ECO:0000256" key="9">
    <source>
        <dbReference type="ARBA" id="ARBA00022840"/>
    </source>
</evidence>
<keyword evidence="6 13" id="KW-0812">Transmembrane</keyword>
<dbReference type="InterPro" id="IPR050398">
    <property type="entry name" value="HssS/ArlS-like"/>
</dbReference>
<reference evidence="15 16" key="1">
    <citation type="submission" date="2020-08" db="EMBL/GenBank/DDBJ databases">
        <title>Genomic Encyclopedia of Type Strains, Phase IV (KMG-IV): sequencing the most valuable type-strain genomes for metagenomic binning, comparative biology and taxonomic classification.</title>
        <authorList>
            <person name="Goeker M."/>
        </authorList>
    </citation>
    <scope>NUCLEOTIDE SEQUENCE [LARGE SCALE GENOMIC DNA]</scope>
    <source>
        <strain evidence="15 16">DSM 10633</strain>
    </source>
</reference>
<proteinExistence type="predicted"/>
<dbReference type="Pfam" id="PF02518">
    <property type="entry name" value="HATPase_c"/>
    <property type="match status" value="1"/>
</dbReference>
<keyword evidence="5 15" id="KW-0808">Transferase</keyword>
<dbReference type="SUPFAM" id="SSF158472">
    <property type="entry name" value="HAMP domain-like"/>
    <property type="match status" value="1"/>
</dbReference>
<name>A0A840PKA0_URETH</name>
<dbReference type="FunFam" id="3.30.565.10:FF:000006">
    <property type="entry name" value="Sensor histidine kinase WalK"/>
    <property type="match status" value="1"/>
</dbReference>
<evidence type="ECO:0000256" key="2">
    <source>
        <dbReference type="ARBA" id="ARBA00004651"/>
    </source>
</evidence>
<accession>A0A840PKA0</accession>
<keyword evidence="7" id="KW-0547">Nucleotide-binding</keyword>
<evidence type="ECO:0000256" key="4">
    <source>
        <dbReference type="ARBA" id="ARBA00022553"/>
    </source>
</evidence>
<dbReference type="FunFam" id="1.10.287.130:FF:000001">
    <property type="entry name" value="Two-component sensor histidine kinase"/>
    <property type="match status" value="1"/>
</dbReference>
<dbReference type="Gene3D" id="6.10.340.10">
    <property type="match status" value="1"/>
</dbReference>
<evidence type="ECO:0000256" key="1">
    <source>
        <dbReference type="ARBA" id="ARBA00000085"/>
    </source>
</evidence>
<sequence length="463" mass="53451">MKKIKQSMFQLTLKQKWTLSTSLVIFFSYATICIIIYFALYTWLIHQEELNAVRTVDDLTDFFHTQGQSISINELKDNTGLLKSIVHQNQTVRLYNMDGYEVLRINDYSPSANINYPIDEIQKTVVEKLSLDHKEVIVVNRLVQIGFFQGIIQLIHPLDTFHSMMRYVLTVLIIAGIGALFIAVTMSHYLVHIIMKPLKDLRNSMTRVKEKGFQENIHFTYHHDDEIGDLLKIYRSMMNELEVTFMRQQQFVSDASHELRTPIQAIEGHLSLIKRWGKDDPQVLEESLDLAIDEVQRMKKMIEELLSLARNEGKEEASCDIEKVLNTVIEELEVVYSNAKMNVVFDGEKRMAQISENAFAQIVRNIIENGIRYNENIPIIQIHVHYFTENIFMTIQDNGIGISREHLPFIFDRFYRVDRSRSNGGGTGLGLSISKMLANKYQVEMDVSSSVGKGTTFTLRLPT</sequence>
<gene>
    <name evidence="15" type="ORF">HNR36_001231</name>
</gene>
<comment type="catalytic activity">
    <reaction evidence="1">
        <text>ATP + protein L-histidine = ADP + protein N-phospho-L-histidine.</text>
        <dbReference type="EC" id="2.7.13.3"/>
    </reaction>
</comment>
<keyword evidence="8 15" id="KW-0418">Kinase</keyword>
<dbReference type="InterPro" id="IPR004358">
    <property type="entry name" value="Sig_transdc_His_kin-like_C"/>
</dbReference>
<comment type="caution">
    <text evidence="15">The sequence shown here is derived from an EMBL/GenBank/DDBJ whole genome shotgun (WGS) entry which is preliminary data.</text>
</comment>
<dbReference type="SUPFAM" id="SSF55874">
    <property type="entry name" value="ATPase domain of HSP90 chaperone/DNA topoisomerase II/histidine kinase"/>
    <property type="match status" value="1"/>
</dbReference>